<sequence length="192" mass="21278">MSKIILASASPRRKELFEQTGIPFVVEVSDYREDMNLKLKPLELAKELSRGKAEAVAKNHKNEDAVIIGADTFVVFKNKILGKPHTAEKAKEMIKEMSGRGHSVITGFTVLDVKSGREVSRAVESKVFFRKLTDKEIDTYVKNGEPLDKAGAYAIQEFGSVLIKKVDGDYSNIVGLPLAPLIEELKKFGVKL</sequence>
<dbReference type="Gene3D" id="3.90.950.10">
    <property type="match status" value="1"/>
</dbReference>
<dbReference type="GO" id="GO:0005737">
    <property type="term" value="C:cytoplasm"/>
    <property type="evidence" value="ECO:0007669"/>
    <property type="project" value="UniProtKB-SubCell"/>
</dbReference>
<dbReference type="HAMAP" id="MF_00528">
    <property type="entry name" value="Maf"/>
    <property type="match status" value="1"/>
</dbReference>
<dbReference type="PANTHER" id="PTHR43213">
    <property type="entry name" value="BIFUNCTIONAL DTTP/UTP PYROPHOSPHATASE/METHYLTRANSFERASE PROTEIN-RELATED"/>
    <property type="match status" value="1"/>
</dbReference>
<comment type="caution">
    <text evidence="6">Lacks conserved residue(s) required for the propagation of feature annotation.</text>
</comment>
<comment type="subcellular location">
    <subcellularLocation>
        <location evidence="2 6">Cytoplasm</location>
    </subcellularLocation>
</comment>
<reference evidence="7 8" key="1">
    <citation type="journal article" date="2016" name="Nat. Commun.">
        <title>Thousands of microbial genomes shed light on interconnected biogeochemical processes in an aquifer system.</title>
        <authorList>
            <person name="Anantharaman K."/>
            <person name="Brown C.T."/>
            <person name="Hug L.A."/>
            <person name="Sharon I."/>
            <person name="Castelle C.J."/>
            <person name="Probst A.J."/>
            <person name="Thomas B.C."/>
            <person name="Singh A."/>
            <person name="Wilkins M.J."/>
            <person name="Karaoz U."/>
            <person name="Brodie E.L."/>
            <person name="Williams K.H."/>
            <person name="Hubbard S.S."/>
            <person name="Banfield J.F."/>
        </authorList>
    </citation>
    <scope>NUCLEOTIDE SEQUENCE [LARGE SCALE GENOMIC DNA]</scope>
</reference>
<accession>A0A1G2EFY9</accession>
<feature type="site" description="Important for substrate specificity" evidence="6">
    <location>
        <position position="72"/>
    </location>
</feature>
<protein>
    <recommendedName>
        <fullName evidence="6">dTTP/UTP pyrophosphatase</fullName>
        <shortName evidence="6">dTTPase/UTPase</shortName>
        <ecNumber evidence="6">3.6.1.9</ecNumber>
    </recommendedName>
    <alternativeName>
        <fullName evidence="6">Nucleoside triphosphate pyrophosphatase</fullName>
    </alternativeName>
    <alternativeName>
        <fullName evidence="6">Nucleotide pyrophosphatase</fullName>
        <shortName evidence="6">Nucleotide PPase</shortName>
    </alternativeName>
</protein>
<dbReference type="CDD" id="cd00555">
    <property type="entry name" value="Maf"/>
    <property type="match status" value="1"/>
</dbReference>
<dbReference type="Proteomes" id="UP000178647">
    <property type="component" value="Unassembled WGS sequence"/>
</dbReference>
<dbReference type="EC" id="3.6.1.9" evidence="6"/>
<dbReference type="InterPro" id="IPR003697">
    <property type="entry name" value="Maf-like"/>
</dbReference>
<evidence type="ECO:0000256" key="6">
    <source>
        <dbReference type="HAMAP-Rule" id="MF_00528"/>
    </source>
</evidence>
<evidence type="ECO:0000256" key="1">
    <source>
        <dbReference type="ARBA" id="ARBA00001968"/>
    </source>
</evidence>
<dbReference type="FunFam" id="3.90.950.10:FF:000005">
    <property type="entry name" value="7-methyl-GTP pyrophosphatase"/>
    <property type="match status" value="1"/>
</dbReference>
<evidence type="ECO:0000313" key="7">
    <source>
        <dbReference type="EMBL" id="OGZ24118.1"/>
    </source>
</evidence>
<dbReference type="Pfam" id="PF02545">
    <property type="entry name" value="Maf"/>
    <property type="match status" value="1"/>
</dbReference>
<comment type="catalytic activity">
    <reaction evidence="6">
        <text>dTTP + H2O = dTMP + diphosphate + H(+)</text>
        <dbReference type="Rhea" id="RHEA:28534"/>
        <dbReference type="ChEBI" id="CHEBI:15377"/>
        <dbReference type="ChEBI" id="CHEBI:15378"/>
        <dbReference type="ChEBI" id="CHEBI:33019"/>
        <dbReference type="ChEBI" id="CHEBI:37568"/>
        <dbReference type="ChEBI" id="CHEBI:63528"/>
        <dbReference type="EC" id="3.6.1.9"/>
    </reaction>
</comment>
<name>A0A1G2EFY9_9BACT</name>
<comment type="similarity">
    <text evidence="6">Belongs to the Maf family. YhdE subfamily.</text>
</comment>
<dbReference type="GO" id="GO:0009117">
    <property type="term" value="P:nucleotide metabolic process"/>
    <property type="evidence" value="ECO:0007669"/>
    <property type="project" value="UniProtKB-KW"/>
</dbReference>
<dbReference type="SUPFAM" id="SSF52972">
    <property type="entry name" value="ITPase-like"/>
    <property type="match status" value="1"/>
</dbReference>
<keyword evidence="5 6" id="KW-0546">Nucleotide metabolism</keyword>
<dbReference type="GO" id="GO:0036218">
    <property type="term" value="F:dTTP diphosphatase activity"/>
    <property type="evidence" value="ECO:0007669"/>
    <property type="project" value="RHEA"/>
</dbReference>
<dbReference type="PIRSF" id="PIRSF006305">
    <property type="entry name" value="Maf"/>
    <property type="match status" value="1"/>
</dbReference>
<dbReference type="AlphaFoldDB" id="A0A1G2EFY9"/>
<organism evidence="7 8">
    <name type="scientific">Candidatus Nealsonbacteria bacterium RIFCSPLOWO2_01_FULL_43_32</name>
    <dbReference type="NCBI Taxonomy" id="1801672"/>
    <lineage>
        <taxon>Bacteria</taxon>
        <taxon>Candidatus Nealsoniibacteriota</taxon>
    </lineage>
</organism>
<dbReference type="GO" id="GO:0036221">
    <property type="term" value="F:UTP diphosphatase activity"/>
    <property type="evidence" value="ECO:0007669"/>
    <property type="project" value="RHEA"/>
</dbReference>
<gene>
    <name evidence="7" type="ORF">A2896_02280</name>
</gene>
<evidence type="ECO:0000313" key="8">
    <source>
        <dbReference type="Proteomes" id="UP000178647"/>
    </source>
</evidence>
<dbReference type="InterPro" id="IPR029001">
    <property type="entry name" value="ITPase-like_fam"/>
</dbReference>
<comment type="catalytic activity">
    <reaction evidence="6">
        <text>UTP + H2O = UMP + diphosphate + H(+)</text>
        <dbReference type="Rhea" id="RHEA:29395"/>
        <dbReference type="ChEBI" id="CHEBI:15377"/>
        <dbReference type="ChEBI" id="CHEBI:15378"/>
        <dbReference type="ChEBI" id="CHEBI:33019"/>
        <dbReference type="ChEBI" id="CHEBI:46398"/>
        <dbReference type="ChEBI" id="CHEBI:57865"/>
        <dbReference type="EC" id="3.6.1.9"/>
    </reaction>
</comment>
<dbReference type="PANTHER" id="PTHR43213:SF5">
    <property type="entry name" value="BIFUNCTIONAL DTTP_UTP PYROPHOSPHATASE_METHYLTRANSFERASE PROTEIN-RELATED"/>
    <property type="match status" value="1"/>
</dbReference>
<comment type="cofactor">
    <cofactor evidence="1 6">
        <name>a divalent metal cation</name>
        <dbReference type="ChEBI" id="CHEBI:60240"/>
    </cofactor>
</comment>
<proteinExistence type="inferred from homology"/>
<evidence type="ECO:0000256" key="3">
    <source>
        <dbReference type="ARBA" id="ARBA00022490"/>
    </source>
</evidence>
<dbReference type="NCBIfam" id="TIGR00172">
    <property type="entry name" value="maf"/>
    <property type="match status" value="1"/>
</dbReference>
<comment type="caution">
    <text evidence="7">The sequence shown here is derived from an EMBL/GenBank/DDBJ whole genome shotgun (WGS) entry which is preliminary data.</text>
</comment>
<comment type="function">
    <text evidence="6">Nucleoside triphosphate pyrophosphatase that hydrolyzes dTTP and UTP. May have a dual role in cell division arrest and in preventing the incorporation of modified nucleotides into cellular nucleic acids.</text>
</comment>
<dbReference type="EMBL" id="MHMH01000019">
    <property type="protein sequence ID" value="OGZ24118.1"/>
    <property type="molecule type" value="Genomic_DNA"/>
</dbReference>
<evidence type="ECO:0000256" key="4">
    <source>
        <dbReference type="ARBA" id="ARBA00022801"/>
    </source>
</evidence>
<keyword evidence="4 6" id="KW-0378">Hydrolase</keyword>
<feature type="site" description="Important for substrate specificity" evidence="6">
    <location>
        <position position="156"/>
    </location>
</feature>
<feature type="active site" description="Proton acceptor" evidence="6">
    <location>
        <position position="71"/>
    </location>
</feature>
<evidence type="ECO:0000256" key="5">
    <source>
        <dbReference type="ARBA" id="ARBA00023080"/>
    </source>
</evidence>
<evidence type="ECO:0000256" key="2">
    <source>
        <dbReference type="ARBA" id="ARBA00004496"/>
    </source>
</evidence>
<keyword evidence="3 6" id="KW-0963">Cytoplasm</keyword>
<feature type="site" description="Important for substrate specificity" evidence="6">
    <location>
        <position position="12"/>
    </location>
</feature>
<dbReference type="STRING" id="1801672.A2896_02280"/>